<evidence type="ECO:0000313" key="2">
    <source>
        <dbReference type="EMBL" id="MFC3152514.1"/>
    </source>
</evidence>
<evidence type="ECO:0000313" key="3">
    <source>
        <dbReference type="Proteomes" id="UP001595476"/>
    </source>
</evidence>
<accession>A0ABV7HIG5</accession>
<sequence>MTLWCISWFNTSQAKELTLATSKSIPPYIFEETENGIQIERVRAAFDLAGHSIKKIIFTSNKRAELLLKQKKVDAIINVAMDQKNLYYSDPVIHYQNSAISLSRLELNLKSIEELAYYRVMAFQNAKKFLGNRYATAVSKSPIYDEAVNQLAQLERLYNEQVDVIILDVRIFEYFNQLYNAAGKYPAPVQYHYIFPSSPRSLGFHNATLRNDFNRGLKKLLSPSNDTKDSQDTPNPVPN</sequence>
<reference evidence="3" key="1">
    <citation type="journal article" date="2019" name="Int. J. Syst. Evol. Microbiol.">
        <title>The Global Catalogue of Microorganisms (GCM) 10K type strain sequencing project: providing services to taxonomists for standard genome sequencing and annotation.</title>
        <authorList>
            <consortium name="The Broad Institute Genomics Platform"/>
            <consortium name="The Broad Institute Genome Sequencing Center for Infectious Disease"/>
            <person name="Wu L."/>
            <person name="Ma J."/>
        </authorList>
    </citation>
    <scope>NUCLEOTIDE SEQUENCE [LARGE SCALE GENOMIC DNA]</scope>
    <source>
        <strain evidence="3">KCTC 52438</strain>
    </source>
</reference>
<comment type="caution">
    <text evidence="2">The sequence shown here is derived from an EMBL/GenBank/DDBJ whole genome shotgun (WGS) entry which is preliminary data.</text>
</comment>
<dbReference type="SUPFAM" id="SSF53850">
    <property type="entry name" value="Periplasmic binding protein-like II"/>
    <property type="match status" value="1"/>
</dbReference>
<dbReference type="EMBL" id="JBHRSZ010000007">
    <property type="protein sequence ID" value="MFC3152514.1"/>
    <property type="molecule type" value="Genomic_DNA"/>
</dbReference>
<organism evidence="2 3">
    <name type="scientific">Litoribrevibacter euphylliae</name>
    <dbReference type="NCBI Taxonomy" id="1834034"/>
    <lineage>
        <taxon>Bacteria</taxon>
        <taxon>Pseudomonadati</taxon>
        <taxon>Pseudomonadota</taxon>
        <taxon>Gammaproteobacteria</taxon>
        <taxon>Oceanospirillales</taxon>
        <taxon>Oceanospirillaceae</taxon>
        <taxon>Litoribrevibacter</taxon>
    </lineage>
</organism>
<feature type="region of interest" description="Disordered" evidence="1">
    <location>
        <begin position="220"/>
        <end position="239"/>
    </location>
</feature>
<proteinExistence type="predicted"/>
<evidence type="ECO:0000256" key="1">
    <source>
        <dbReference type="SAM" id="MobiDB-lite"/>
    </source>
</evidence>
<dbReference type="Proteomes" id="UP001595476">
    <property type="component" value="Unassembled WGS sequence"/>
</dbReference>
<dbReference type="RefSeq" id="WP_386722444.1">
    <property type="nucleotide sequence ID" value="NZ_JBHRSZ010000007.1"/>
</dbReference>
<gene>
    <name evidence="2" type="ORF">ACFOEK_15875</name>
</gene>
<keyword evidence="3" id="KW-1185">Reference proteome</keyword>
<dbReference type="Gene3D" id="3.40.190.10">
    <property type="entry name" value="Periplasmic binding protein-like II"/>
    <property type="match status" value="2"/>
</dbReference>
<name>A0ABV7HIG5_9GAMM</name>
<protein>
    <submittedName>
        <fullName evidence="2">Substrate-binding periplasmic protein</fullName>
    </submittedName>
</protein>